<evidence type="ECO:0000313" key="1">
    <source>
        <dbReference type="EMBL" id="SUO98458.1"/>
    </source>
</evidence>
<dbReference type="EMBL" id="UHIA01000004">
    <property type="protein sequence ID" value="SUO98458.1"/>
    <property type="molecule type" value="Genomic_DNA"/>
</dbReference>
<organism evidence="1 2">
    <name type="scientific">Suttonella indologenes</name>
    <dbReference type="NCBI Taxonomy" id="13276"/>
    <lineage>
        <taxon>Bacteria</taxon>
        <taxon>Pseudomonadati</taxon>
        <taxon>Pseudomonadota</taxon>
        <taxon>Gammaproteobacteria</taxon>
        <taxon>Cardiobacteriales</taxon>
        <taxon>Cardiobacteriaceae</taxon>
        <taxon>Suttonella</taxon>
    </lineage>
</organism>
<dbReference type="Pfam" id="PF14412">
    <property type="entry name" value="AHH"/>
    <property type="match status" value="1"/>
</dbReference>
<sequence length="138" mass="15219">MGIQQVHHIIPKNVFDTYAEDIARVFDLENGREFQQIGSNFIHLHPQDSDASKVGNLLAENPNLFGDIPIGATSHSGSHPAYDTVVKTRLAEIFDPDNKSINDVDKKLMVLDLQAGLKEALTKGIPPSTMVMDLMQPL</sequence>
<accession>A0A380N1P3</accession>
<dbReference type="RefSeq" id="WP_115219284.1">
    <property type="nucleotide sequence ID" value="NZ_UHIA01000004.1"/>
</dbReference>
<reference evidence="1 2" key="1">
    <citation type="submission" date="2018-06" db="EMBL/GenBank/DDBJ databases">
        <authorList>
            <consortium name="Pathogen Informatics"/>
            <person name="Doyle S."/>
        </authorList>
    </citation>
    <scope>NUCLEOTIDE SEQUENCE [LARGE SCALE GENOMIC DNA]</scope>
    <source>
        <strain evidence="1 2">NCTC10717</strain>
    </source>
</reference>
<dbReference type="Proteomes" id="UP000254575">
    <property type="component" value="Unassembled WGS sequence"/>
</dbReference>
<evidence type="ECO:0000313" key="2">
    <source>
        <dbReference type="Proteomes" id="UP000254575"/>
    </source>
</evidence>
<keyword evidence="2" id="KW-1185">Reference proteome</keyword>
<dbReference type="AlphaFoldDB" id="A0A380N1P3"/>
<dbReference type="InterPro" id="IPR032871">
    <property type="entry name" value="AHH_dom_containing"/>
</dbReference>
<protein>
    <submittedName>
        <fullName evidence="1">Uncharacterized protein</fullName>
    </submittedName>
</protein>
<proteinExistence type="predicted"/>
<name>A0A380N1P3_9GAMM</name>
<gene>
    <name evidence="1" type="ORF">NCTC10717_02210</name>
</gene>